<reference evidence="2" key="1">
    <citation type="submission" date="2021-02" db="EMBL/GenBank/DDBJ databases">
        <authorList>
            <person name="Nowell W R."/>
        </authorList>
    </citation>
    <scope>NUCLEOTIDE SEQUENCE</scope>
</reference>
<evidence type="ECO:0000313" key="2">
    <source>
        <dbReference type="EMBL" id="CAF4310889.1"/>
    </source>
</evidence>
<evidence type="ECO:0000256" key="1">
    <source>
        <dbReference type="SAM" id="MobiDB-lite"/>
    </source>
</evidence>
<dbReference type="Proteomes" id="UP000663874">
    <property type="component" value="Unassembled WGS sequence"/>
</dbReference>
<sequence length="63" mass="6924">IVDEDGSNDNGEMVDEGTPIQMKQSTTLDSIDDHEQNGNGIHALVENHSILDDLEIKILSSYL</sequence>
<dbReference type="AlphaFoldDB" id="A0A820IEL7"/>
<evidence type="ECO:0000313" key="3">
    <source>
        <dbReference type="Proteomes" id="UP000663874"/>
    </source>
</evidence>
<proteinExistence type="predicted"/>
<comment type="caution">
    <text evidence="2">The sequence shown here is derived from an EMBL/GenBank/DDBJ whole genome shotgun (WGS) entry which is preliminary data.</text>
</comment>
<feature type="compositionally biased region" description="Acidic residues" evidence="1">
    <location>
        <begin position="1"/>
        <end position="15"/>
    </location>
</feature>
<protein>
    <submittedName>
        <fullName evidence="2">Uncharacterized protein</fullName>
    </submittedName>
</protein>
<gene>
    <name evidence="2" type="ORF">FNK824_LOCUS40990</name>
</gene>
<name>A0A820IEL7_9BILA</name>
<dbReference type="EMBL" id="CAJOBE010036377">
    <property type="protein sequence ID" value="CAF4310889.1"/>
    <property type="molecule type" value="Genomic_DNA"/>
</dbReference>
<organism evidence="2 3">
    <name type="scientific">Rotaria sordida</name>
    <dbReference type="NCBI Taxonomy" id="392033"/>
    <lineage>
        <taxon>Eukaryota</taxon>
        <taxon>Metazoa</taxon>
        <taxon>Spiralia</taxon>
        <taxon>Gnathifera</taxon>
        <taxon>Rotifera</taxon>
        <taxon>Eurotatoria</taxon>
        <taxon>Bdelloidea</taxon>
        <taxon>Philodinida</taxon>
        <taxon>Philodinidae</taxon>
        <taxon>Rotaria</taxon>
    </lineage>
</organism>
<feature type="non-terminal residue" evidence="2">
    <location>
        <position position="1"/>
    </location>
</feature>
<feature type="region of interest" description="Disordered" evidence="1">
    <location>
        <begin position="1"/>
        <end position="35"/>
    </location>
</feature>
<accession>A0A820IEL7</accession>